<dbReference type="PROSITE" id="PS51857">
    <property type="entry name" value="CSD_2"/>
    <property type="match status" value="1"/>
</dbReference>
<dbReference type="SUPFAM" id="SSF50249">
    <property type="entry name" value="Nucleic acid-binding proteins"/>
    <property type="match status" value="1"/>
</dbReference>
<dbReference type="InterPro" id="IPR012340">
    <property type="entry name" value="NA-bd_OB-fold"/>
</dbReference>
<keyword evidence="2" id="KW-0812">Transmembrane</keyword>
<comment type="caution">
    <text evidence="4">The sequence shown here is derived from an EMBL/GenBank/DDBJ whole genome shotgun (WGS) entry which is preliminary data.</text>
</comment>
<dbReference type="InterPro" id="IPR010718">
    <property type="entry name" value="DUF1294"/>
</dbReference>
<dbReference type="RefSeq" id="WP_220810355.1">
    <property type="nucleotide sequence ID" value="NZ_BPMK01000022.1"/>
</dbReference>
<dbReference type="CDD" id="cd04458">
    <property type="entry name" value="CSP_CDS"/>
    <property type="match status" value="1"/>
</dbReference>
<organism evidence="4 5">
    <name type="scientific">Noviherbaspirillum aridicola</name>
    <dbReference type="NCBI Taxonomy" id="2849687"/>
    <lineage>
        <taxon>Bacteria</taxon>
        <taxon>Pseudomonadati</taxon>
        <taxon>Pseudomonadota</taxon>
        <taxon>Betaproteobacteria</taxon>
        <taxon>Burkholderiales</taxon>
        <taxon>Oxalobacteraceae</taxon>
        <taxon>Noviherbaspirillum</taxon>
    </lineage>
</organism>
<feature type="transmembrane region" description="Helical" evidence="2">
    <location>
        <begin position="114"/>
        <end position="130"/>
    </location>
</feature>
<dbReference type="InterPro" id="IPR052069">
    <property type="entry name" value="Ca-reg_mRNA-binding_domain"/>
</dbReference>
<accession>A0ABQ4QAD1</accession>
<keyword evidence="1" id="KW-0597">Phosphoprotein</keyword>
<keyword evidence="2" id="KW-0472">Membrane</keyword>
<feature type="transmembrane region" description="Helical" evidence="2">
    <location>
        <begin position="90"/>
        <end position="108"/>
    </location>
</feature>
<feature type="domain" description="CSD" evidence="3">
    <location>
        <begin position="8"/>
        <end position="73"/>
    </location>
</feature>
<dbReference type="EMBL" id="BPMK01000022">
    <property type="protein sequence ID" value="GIZ53946.1"/>
    <property type="molecule type" value="Genomic_DNA"/>
</dbReference>
<dbReference type="InterPro" id="IPR002059">
    <property type="entry name" value="CSP_DNA-bd"/>
</dbReference>
<evidence type="ECO:0000259" key="3">
    <source>
        <dbReference type="PROSITE" id="PS51857"/>
    </source>
</evidence>
<reference evidence="4 5" key="1">
    <citation type="journal article" date="2022" name="Int. J. Syst. Evol. Microbiol.">
        <title>Noviherbaspirillum aridicola sp. nov., isolated from an arid soil in Pakistan.</title>
        <authorList>
            <person name="Khan I.U."/>
            <person name="Saqib M."/>
            <person name="Amin A."/>
            <person name="Hussain F."/>
            <person name="Li L."/>
            <person name="Liu Y.H."/>
            <person name="Fang B.Z."/>
            <person name="Ahmed I."/>
            <person name="Li W.J."/>
        </authorList>
    </citation>
    <scope>NUCLEOTIDE SEQUENCE [LARGE SCALE GENOMIC DNA]</scope>
    <source>
        <strain evidence="4 5">NCCP-691</strain>
    </source>
</reference>
<gene>
    <name evidence="4" type="ORF">NCCP691_39600</name>
</gene>
<dbReference type="SMART" id="SM00357">
    <property type="entry name" value="CSP"/>
    <property type="match status" value="1"/>
</dbReference>
<evidence type="ECO:0000313" key="4">
    <source>
        <dbReference type="EMBL" id="GIZ53946.1"/>
    </source>
</evidence>
<feature type="transmembrane region" description="Helical" evidence="2">
    <location>
        <begin position="180"/>
        <end position="199"/>
    </location>
</feature>
<dbReference type="GO" id="GO:0003677">
    <property type="term" value="F:DNA binding"/>
    <property type="evidence" value="ECO:0007669"/>
    <property type="project" value="UniProtKB-KW"/>
</dbReference>
<sequence>MGGRSGPRYQGRITTWKDEQGFGFITPNGGGPPVFVHVKSFAGRGRRPGENDLVTYELSANDKGQPRAGNVAFVRAPAARRRSADSPGRAPAVAAVAFLLLLALSVLAGKMPAPVLYFYLGASAVTLVAYRLDKSAARSNRWRTRESTLHLFSLLGGWPGALIAQHSFRHKSSKLSFRQVFWLTVAANCGALAWLASAFR</sequence>
<dbReference type="PANTHER" id="PTHR12962:SF1">
    <property type="entry name" value="COLD SHOCK DOMAIN-CONTAINING PROTEIN CG9705"/>
    <property type="match status" value="1"/>
</dbReference>
<keyword evidence="5" id="KW-1185">Reference proteome</keyword>
<protein>
    <submittedName>
        <fullName evidence="4">DNA-binding protein</fullName>
    </submittedName>
</protein>
<keyword evidence="4" id="KW-0238">DNA-binding</keyword>
<dbReference type="InterPro" id="IPR011129">
    <property type="entry name" value="CSD"/>
</dbReference>
<dbReference type="Gene3D" id="2.40.50.140">
    <property type="entry name" value="Nucleic acid-binding proteins"/>
    <property type="match status" value="1"/>
</dbReference>
<name>A0ABQ4QAD1_9BURK</name>
<dbReference type="Pfam" id="PF00313">
    <property type="entry name" value="CSD"/>
    <property type="match status" value="1"/>
</dbReference>
<feature type="transmembrane region" description="Helical" evidence="2">
    <location>
        <begin position="151"/>
        <end position="168"/>
    </location>
</feature>
<evidence type="ECO:0000256" key="1">
    <source>
        <dbReference type="ARBA" id="ARBA00022553"/>
    </source>
</evidence>
<dbReference type="PANTHER" id="PTHR12962">
    <property type="entry name" value="CALCIUM-REGULATED HEAT STABLE PROTEIN CRHSP-24-RELATED"/>
    <property type="match status" value="1"/>
</dbReference>
<evidence type="ECO:0000313" key="5">
    <source>
        <dbReference type="Proteomes" id="UP000887222"/>
    </source>
</evidence>
<dbReference type="Pfam" id="PF06961">
    <property type="entry name" value="DUF1294"/>
    <property type="match status" value="1"/>
</dbReference>
<evidence type="ECO:0000256" key="2">
    <source>
        <dbReference type="SAM" id="Phobius"/>
    </source>
</evidence>
<dbReference type="Proteomes" id="UP000887222">
    <property type="component" value="Unassembled WGS sequence"/>
</dbReference>
<keyword evidence="2" id="KW-1133">Transmembrane helix</keyword>
<proteinExistence type="predicted"/>